<evidence type="ECO:0000313" key="2">
    <source>
        <dbReference type="Proteomes" id="UP000245375"/>
    </source>
</evidence>
<dbReference type="EMBL" id="QFRI01000001">
    <property type="protein sequence ID" value="PWH84055.1"/>
    <property type="molecule type" value="Genomic_DNA"/>
</dbReference>
<dbReference type="AlphaFoldDB" id="A0A2U2X8C7"/>
<comment type="caution">
    <text evidence="1">The sequence shown here is derived from an EMBL/GenBank/DDBJ whole genome shotgun (WGS) entry which is preliminary data.</text>
</comment>
<sequence>MIKKITILFIISFVISCSGDDEFTRVTSEIDITIGNSIFVNNGQILVSGIKNSNNNLTTKFWIDNISTDSITFANLLKIDDIYRGSIDNLYRTTFINKTHNYDANLYSFHQGALMSDGNILFYKDNNPITTNIPNPGVLSAISFFNKQPFYSGHISKEIFTELQQPSFVPSIPFFWDGNSPIIELPMPEELFFRGTSCLLVDSDDFYVGGKTSFPMYWKNTEMIKLGELFGEVNQIYLAGENIYAVGFYNKNNSNSTGHTACYWKNGELFELDDNAQANGIFIDGNDIYICGSTGNVPVEYNACYWKNGIRVNLPK</sequence>
<name>A0A2U2X8C7_9FLAO</name>
<dbReference type="OrthoDB" id="708305at2"/>
<evidence type="ECO:0000313" key="1">
    <source>
        <dbReference type="EMBL" id="PWH84055.1"/>
    </source>
</evidence>
<organism evidence="1 2">
    <name type="scientific">Algibacter marinivivus</name>
    <dbReference type="NCBI Taxonomy" id="2100723"/>
    <lineage>
        <taxon>Bacteria</taxon>
        <taxon>Pseudomonadati</taxon>
        <taxon>Bacteroidota</taxon>
        <taxon>Flavobacteriia</taxon>
        <taxon>Flavobacteriales</taxon>
        <taxon>Flavobacteriaceae</taxon>
        <taxon>Algibacter</taxon>
    </lineage>
</organism>
<gene>
    <name evidence="1" type="ORF">DIS18_05775</name>
</gene>
<dbReference type="Proteomes" id="UP000245375">
    <property type="component" value="Unassembled WGS sequence"/>
</dbReference>
<reference evidence="2" key="2">
    <citation type="submission" date="2018-05" db="EMBL/GenBank/DDBJ databases">
        <title>Algibacter marinivivus sp. nov., isolated from sample around a algae.</title>
        <authorList>
            <person name="Lu D."/>
        </authorList>
    </citation>
    <scope>NUCLEOTIDE SEQUENCE [LARGE SCALE GENOMIC DNA]</scope>
    <source>
        <strain evidence="2">ZY111</strain>
    </source>
</reference>
<reference evidence="1 2" key="1">
    <citation type="submission" date="2018-05" db="EMBL/GenBank/DDBJ databases">
        <title>Algibacter marinivivus sp. nov., isolated from sample around a algae.</title>
        <authorList>
            <person name="Zhong X."/>
        </authorList>
    </citation>
    <scope>NUCLEOTIDE SEQUENCE [LARGE SCALE GENOMIC DNA]</scope>
    <source>
        <strain evidence="1 2">ZY111</strain>
    </source>
</reference>
<protein>
    <submittedName>
        <fullName evidence="1">Uncharacterized protein</fullName>
    </submittedName>
</protein>
<dbReference type="PROSITE" id="PS51257">
    <property type="entry name" value="PROKAR_LIPOPROTEIN"/>
    <property type="match status" value="1"/>
</dbReference>
<reference evidence="2" key="3">
    <citation type="submission" date="2018-05" db="EMBL/GenBank/DDBJ databases">
        <authorList>
            <person name="Lu D."/>
        </authorList>
    </citation>
    <scope>NUCLEOTIDE SEQUENCE [LARGE SCALE GENOMIC DNA]</scope>
    <source>
        <strain evidence="2">ZY111</strain>
    </source>
</reference>
<proteinExistence type="predicted"/>
<keyword evidence="2" id="KW-1185">Reference proteome</keyword>
<accession>A0A2U2X8C7</accession>
<dbReference type="RefSeq" id="WP_109352060.1">
    <property type="nucleotide sequence ID" value="NZ_QFRI01000001.1"/>
</dbReference>